<organism evidence="4 5">
    <name type="scientific">Rotaria socialis</name>
    <dbReference type="NCBI Taxonomy" id="392032"/>
    <lineage>
        <taxon>Eukaryota</taxon>
        <taxon>Metazoa</taxon>
        <taxon>Spiralia</taxon>
        <taxon>Gnathifera</taxon>
        <taxon>Rotifera</taxon>
        <taxon>Eurotatoria</taxon>
        <taxon>Bdelloidea</taxon>
        <taxon>Philodinida</taxon>
        <taxon>Philodinidae</taxon>
        <taxon>Rotaria</taxon>
    </lineage>
</organism>
<gene>
    <name evidence="3" type="ORF">QYT958_LOCUS42499</name>
    <name evidence="4" type="ORF">QYT958_LOCUS42510</name>
</gene>
<evidence type="ECO:0000259" key="2">
    <source>
        <dbReference type="PROSITE" id="PS50268"/>
    </source>
</evidence>
<dbReference type="AlphaFoldDB" id="A0A822D0A2"/>
<accession>A0A822D0A2</accession>
<dbReference type="Proteomes" id="UP000663848">
    <property type="component" value="Unassembled WGS sequence"/>
</dbReference>
<dbReference type="GO" id="GO:0007156">
    <property type="term" value="P:homophilic cell adhesion via plasma membrane adhesion molecules"/>
    <property type="evidence" value="ECO:0007669"/>
    <property type="project" value="InterPro"/>
</dbReference>
<reference evidence="4" key="1">
    <citation type="submission" date="2021-02" db="EMBL/GenBank/DDBJ databases">
        <authorList>
            <person name="Nowell W R."/>
        </authorList>
    </citation>
    <scope>NUCLEOTIDE SEQUENCE</scope>
</reference>
<name>A0A822D0A2_9BILA</name>
<dbReference type="GO" id="GO:0005509">
    <property type="term" value="F:calcium ion binding"/>
    <property type="evidence" value="ECO:0007669"/>
    <property type="project" value="UniProtKB-UniRule"/>
</dbReference>
<dbReference type="Pfam" id="PF00028">
    <property type="entry name" value="Cadherin"/>
    <property type="match status" value="1"/>
</dbReference>
<dbReference type="PROSITE" id="PS50268">
    <property type="entry name" value="CADHERIN_2"/>
    <property type="match status" value="1"/>
</dbReference>
<keyword evidence="1" id="KW-0106">Calcium</keyword>
<evidence type="ECO:0000256" key="1">
    <source>
        <dbReference type="PROSITE-ProRule" id="PRU00043"/>
    </source>
</evidence>
<dbReference type="EMBL" id="CAJOBR010054598">
    <property type="protein sequence ID" value="CAF5058675.1"/>
    <property type="molecule type" value="Genomic_DNA"/>
</dbReference>
<protein>
    <recommendedName>
        <fullName evidence="2">Cadherin domain-containing protein</fullName>
    </recommendedName>
</protein>
<dbReference type="Gene3D" id="2.60.40.60">
    <property type="entry name" value="Cadherins"/>
    <property type="match status" value="1"/>
</dbReference>
<evidence type="ECO:0000313" key="4">
    <source>
        <dbReference type="EMBL" id="CAF5058675.1"/>
    </source>
</evidence>
<dbReference type="SUPFAM" id="SSF49313">
    <property type="entry name" value="Cadherin-like"/>
    <property type="match status" value="1"/>
</dbReference>
<feature type="non-terminal residue" evidence="4">
    <location>
        <position position="1"/>
    </location>
</feature>
<dbReference type="GO" id="GO:0016020">
    <property type="term" value="C:membrane"/>
    <property type="evidence" value="ECO:0007669"/>
    <property type="project" value="InterPro"/>
</dbReference>
<feature type="domain" description="Cadherin" evidence="2">
    <location>
        <begin position="3"/>
        <end position="37"/>
    </location>
</feature>
<dbReference type="CDD" id="cd11304">
    <property type="entry name" value="Cadherin_repeat"/>
    <property type="match status" value="1"/>
</dbReference>
<evidence type="ECO:0000313" key="5">
    <source>
        <dbReference type="Proteomes" id="UP000663848"/>
    </source>
</evidence>
<proteinExistence type="predicted"/>
<evidence type="ECO:0000313" key="3">
    <source>
        <dbReference type="EMBL" id="CAF5058443.1"/>
    </source>
</evidence>
<comment type="caution">
    <text evidence="4">The sequence shown here is derived from an EMBL/GenBank/DDBJ whole genome shotgun (WGS) entry which is preliminary data.</text>
</comment>
<sequence length="44" mass="5065">MDYFRISDSTGVLTLVSPFDYESEQSYRLTVQVRDLGENSLANF</sequence>
<dbReference type="InterPro" id="IPR002126">
    <property type="entry name" value="Cadherin-like_dom"/>
</dbReference>
<dbReference type="EMBL" id="CAJOBR010054454">
    <property type="protein sequence ID" value="CAF5058443.1"/>
    <property type="molecule type" value="Genomic_DNA"/>
</dbReference>
<dbReference type="InterPro" id="IPR015919">
    <property type="entry name" value="Cadherin-like_sf"/>
</dbReference>